<dbReference type="KEGG" id="hhsr:HSR6_2060"/>
<comment type="cofactor">
    <cofactor evidence="1 6">
        <name>Zn(2+)</name>
        <dbReference type="ChEBI" id="CHEBI:29105"/>
    </cofactor>
</comment>
<dbReference type="InterPro" id="IPR036291">
    <property type="entry name" value="NAD(P)-bd_dom_sf"/>
</dbReference>
<dbReference type="GO" id="GO:0030554">
    <property type="term" value="F:adenyl nucleotide binding"/>
    <property type="evidence" value="ECO:0007669"/>
    <property type="project" value="UniProtKB-ARBA"/>
</dbReference>
<dbReference type="RefSeq" id="WP_071933555.1">
    <property type="nucleotide sequence ID" value="NZ_CP016804.1"/>
</dbReference>
<keyword evidence="9" id="KW-1185">Reference proteome</keyword>
<evidence type="ECO:0000256" key="1">
    <source>
        <dbReference type="ARBA" id="ARBA00001947"/>
    </source>
</evidence>
<dbReference type="GO" id="GO:0018456">
    <property type="term" value="F:aryl-alcohol dehydrogenase (NAD+) activity"/>
    <property type="evidence" value="ECO:0007669"/>
    <property type="project" value="UniProtKB-EC"/>
</dbReference>
<keyword evidence="5 8" id="KW-0560">Oxidoreductase</keyword>
<evidence type="ECO:0000256" key="3">
    <source>
        <dbReference type="ARBA" id="ARBA00022723"/>
    </source>
</evidence>
<dbReference type="InterPro" id="IPR013149">
    <property type="entry name" value="ADH-like_C"/>
</dbReference>
<dbReference type="EMBL" id="CP016804">
    <property type="protein sequence ID" value="APE96489.1"/>
    <property type="molecule type" value="Genomic_DNA"/>
</dbReference>
<dbReference type="SUPFAM" id="SSF51735">
    <property type="entry name" value="NAD(P)-binding Rossmann-fold domains"/>
    <property type="match status" value="1"/>
</dbReference>
<dbReference type="InterPro" id="IPR002328">
    <property type="entry name" value="ADH_Zn_CS"/>
</dbReference>
<evidence type="ECO:0000256" key="5">
    <source>
        <dbReference type="ARBA" id="ARBA00023002"/>
    </source>
</evidence>
<dbReference type="Gene3D" id="3.90.180.10">
    <property type="entry name" value="Medium-chain alcohol dehydrogenases, catalytic domain"/>
    <property type="match status" value="1"/>
</dbReference>
<evidence type="ECO:0000313" key="9">
    <source>
        <dbReference type="Proteomes" id="UP000186165"/>
    </source>
</evidence>
<dbReference type="GeneID" id="30418593"/>
<dbReference type="SMART" id="SM00829">
    <property type="entry name" value="PKS_ER"/>
    <property type="match status" value="1"/>
</dbReference>
<dbReference type="InterPro" id="IPR013154">
    <property type="entry name" value="ADH-like_N"/>
</dbReference>
<dbReference type="Proteomes" id="UP000186165">
    <property type="component" value="Chromosome"/>
</dbReference>
<evidence type="ECO:0000313" key="8">
    <source>
        <dbReference type="EMBL" id="APE96489.1"/>
    </source>
</evidence>
<dbReference type="CDD" id="cd08278">
    <property type="entry name" value="benzyl_alcohol_DH"/>
    <property type="match status" value="1"/>
</dbReference>
<dbReference type="PROSITE" id="PS00059">
    <property type="entry name" value="ADH_ZINC"/>
    <property type="match status" value="1"/>
</dbReference>
<keyword evidence="3 6" id="KW-0479">Metal-binding</keyword>
<sequence length="371" mass="38269">MTTARAAVVREAGGPFEIEPVELEAPRAGEVRVRIVGVGICHTDLAVRDQHLPTPLPAVLGHEGAGVVETVGDEVSAVTPGDRVVLSFRSDGTCSNCRTGSPAYCADWEAYNFAGQRLTDGSTPITDTDGEPVHGLFFGQSSFGTHAIVDERSLVPVDDDLPLAKLGPLGCGIMTGAGTVMNTLEVGPGDSIAVFGAGSVGLSAVMAANAVGSTDIIAVDVQPGRLATARELGATHTVDASETEDVVEAVREHLGGGAQYAAEMAGKPAVLRQAADVLRPTGTVAAVGAPPMGAAVSLDVNDLLSGRTVTGVTMGGADPREFIPDLLALYRAGKFPFDRLLTEYPFEEIQQAVADHEAGDVIKPVLRVSEP</sequence>
<dbReference type="SUPFAM" id="SSF50129">
    <property type="entry name" value="GroES-like"/>
    <property type="match status" value="1"/>
</dbReference>
<dbReference type="Pfam" id="PF00107">
    <property type="entry name" value="ADH_zinc_N"/>
    <property type="match status" value="1"/>
</dbReference>
<evidence type="ECO:0000256" key="6">
    <source>
        <dbReference type="RuleBase" id="RU361277"/>
    </source>
</evidence>
<dbReference type="AlphaFoldDB" id="A0A1J1AFU3"/>
<dbReference type="EC" id="1.1.1.90" evidence="8"/>
<evidence type="ECO:0000259" key="7">
    <source>
        <dbReference type="SMART" id="SM00829"/>
    </source>
</evidence>
<dbReference type="Gene3D" id="3.40.50.720">
    <property type="entry name" value="NAD(P)-binding Rossmann-like Domain"/>
    <property type="match status" value="1"/>
</dbReference>
<dbReference type="InterPro" id="IPR011032">
    <property type="entry name" value="GroES-like_sf"/>
</dbReference>
<evidence type="ECO:0000256" key="2">
    <source>
        <dbReference type="ARBA" id="ARBA00008072"/>
    </source>
</evidence>
<dbReference type="InterPro" id="IPR020843">
    <property type="entry name" value="ER"/>
</dbReference>
<dbReference type="PANTHER" id="PTHR43350:SF17">
    <property type="entry name" value="NAD-DEPENDENT ALCOHOL DEHYDROGENASE"/>
    <property type="match status" value="1"/>
</dbReference>
<dbReference type="GO" id="GO:0008270">
    <property type="term" value="F:zinc ion binding"/>
    <property type="evidence" value="ECO:0007669"/>
    <property type="project" value="InterPro"/>
</dbReference>
<evidence type="ECO:0000256" key="4">
    <source>
        <dbReference type="ARBA" id="ARBA00022833"/>
    </source>
</evidence>
<accession>A0A1J1AFU3</accession>
<dbReference type="FunFam" id="3.40.50.720:FF:000003">
    <property type="entry name" value="S-(hydroxymethyl)glutathione dehydrogenase"/>
    <property type="match status" value="1"/>
</dbReference>
<protein>
    <submittedName>
        <fullName evidence="8">Aryl-alcohol dehydrogenase</fullName>
        <ecNumber evidence="8">1.1.1.90</ecNumber>
    </submittedName>
</protein>
<name>A0A1J1AFU3_9EURY</name>
<feature type="domain" description="Enoyl reductase (ER)" evidence="7">
    <location>
        <begin position="13"/>
        <end position="366"/>
    </location>
</feature>
<organism evidence="8 9">
    <name type="scientific">Halodesulfurarchaeum formicicum</name>
    <dbReference type="NCBI Taxonomy" id="1873524"/>
    <lineage>
        <taxon>Archaea</taxon>
        <taxon>Methanobacteriati</taxon>
        <taxon>Methanobacteriota</taxon>
        <taxon>Stenosarchaea group</taxon>
        <taxon>Halobacteria</taxon>
        <taxon>Halobacteriales</taxon>
        <taxon>Halobacteriaceae</taxon>
        <taxon>Halodesulfurarchaeum</taxon>
    </lineage>
</organism>
<keyword evidence="4 6" id="KW-0862">Zinc</keyword>
<reference evidence="9" key="1">
    <citation type="submission" date="2016-08" db="EMBL/GenBank/DDBJ databases">
        <title>Discovery of first anaerobic lithoheterotrophic haloarchae widely represented in hypersaline habitats.</title>
        <authorList>
            <person name="Sorokin D.Y."/>
            <person name="Kublanov I.V."/>
            <person name="Roman P."/>
            <person name="Sinninghe Damste J.S."/>
            <person name="Golyshin P.N."/>
            <person name="Rojo D."/>
            <person name="Ciordia S."/>
            <person name="Mena Md.C."/>
            <person name="Ferrer M."/>
            <person name="Smedile F."/>
            <person name="Messina E."/>
            <person name="La Cono V."/>
            <person name="Yakimov M.M."/>
        </authorList>
    </citation>
    <scope>NUCLEOTIDE SEQUENCE [LARGE SCALE GENOMIC DNA]</scope>
    <source>
        <strain evidence="9">HSR6</strain>
    </source>
</reference>
<dbReference type="OrthoDB" id="73567at2157"/>
<dbReference type="GO" id="GO:0043168">
    <property type="term" value="F:anion binding"/>
    <property type="evidence" value="ECO:0007669"/>
    <property type="project" value="UniProtKB-ARBA"/>
</dbReference>
<dbReference type="GO" id="GO:0044281">
    <property type="term" value="P:small molecule metabolic process"/>
    <property type="evidence" value="ECO:0007669"/>
    <property type="project" value="UniProtKB-ARBA"/>
</dbReference>
<dbReference type="PANTHER" id="PTHR43350">
    <property type="entry name" value="NAD-DEPENDENT ALCOHOL DEHYDROGENASE"/>
    <property type="match status" value="1"/>
</dbReference>
<dbReference type="Pfam" id="PF08240">
    <property type="entry name" value="ADH_N"/>
    <property type="match status" value="1"/>
</dbReference>
<comment type="similarity">
    <text evidence="2 6">Belongs to the zinc-containing alcohol dehydrogenase family.</text>
</comment>
<proteinExistence type="inferred from homology"/>
<gene>
    <name evidence="8" type="ORF">HSR6_2060</name>
</gene>